<dbReference type="InterPro" id="IPR011053">
    <property type="entry name" value="Single_hybrid_motif"/>
</dbReference>
<dbReference type="PANTHER" id="PTHR11715:SF3">
    <property type="entry name" value="GLYCINE CLEAVAGE SYSTEM H PROTEIN-RELATED"/>
    <property type="match status" value="1"/>
</dbReference>
<protein>
    <submittedName>
        <fullName evidence="1">Glycine cleavage system H protein (GcvH, GCSH)</fullName>
    </submittedName>
</protein>
<gene>
    <name evidence="1" type="primary">GCSH</name>
    <name evidence="1" type="synonym">gcvH</name>
</gene>
<dbReference type="GO" id="GO:0019464">
    <property type="term" value="P:glycine decarboxylation via glycine cleavage system"/>
    <property type="evidence" value="ECO:0007669"/>
    <property type="project" value="InterPro"/>
</dbReference>
<dbReference type="PANTHER" id="PTHR11715">
    <property type="entry name" value="GLYCINE CLEAVAGE SYSTEM H PROTEIN"/>
    <property type="match status" value="1"/>
</dbReference>
<reference evidence="1" key="1">
    <citation type="journal article" date="2014" name="Genome Biol. Evol.">
        <title>Pangenome evidence for extensive interdomain horizontal transfer affecting lineage core and shell genes in uncultured planktonic thaumarchaeota and euryarchaeota.</title>
        <authorList>
            <person name="Deschamps P."/>
            <person name="Zivanovic Y."/>
            <person name="Moreira D."/>
            <person name="Rodriguez-Valera F."/>
            <person name="Lopez-Garcia P."/>
        </authorList>
    </citation>
    <scope>NUCLEOTIDE SEQUENCE</scope>
</reference>
<dbReference type="GO" id="GO:0005960">
    <property type="term" value="C:glycine cleavage complex"/>
    <property type="evidence" value="ECO:0007669"/>
    <property type="project" value="InterPro"/>
</dbReference>
<proteinExistence type="predicted"/>
<name>A0A075GMR8_9EURY</name>
<sequence>MDDEEVIEFKIIEGRKYFKSHMWFQHLESDEETGDLYKVGITDYLQADLGDLIRVILPQPTEIEEFQIAPEEGKEQLGTGAKEAGVTGQELHIGDALVTLRTTQERWVIETPFPCHVIELNGEVEDSPELVNEDPYGDGWLLNIRPHDLDPDDLLEPDEYLELLSEF</sequence>
<dbReference type="Gene3D" id="2.40.50.100">
    <property type="match status" value="1"/>
</dbReference>
<dbReference type="CDD" id="cd06848">
    <property type="entry name" value="GCS_H"/>
    <property type="match status" value="1"/>
</dbReference>
<dbReference type="Pfam" id="PF01597">
    <property type="entry name" value="GCV_H"/>
    <property type="match status" value="1"/>
</dbReference>
<evidence type="ECO:0000313" key="1">
    <source>
        <dbReference type="EMBL" id="AIF05174.1"/>
    </source>
</evidence>
<accession>A0A075GMR8</accession>
<organism evidence="1">
    <name type="scientific">uncultured marine group II/III euryarchaeote KM3_180_D08</name>
    <dbReference type="NCBI Taxonomy" id="1457942"/>
    <lineage>
        <taxon>Archaea</taxon>
        <taxon>Methanobacteriati</taxon>
        <taxon>Methanobacteriota</taxon>
        <taxon>environmental samples</taxon>
    </lineage>
</organism>
<dbReference type="InterPro" id="IPR002930">
    <property type="entry name" value="GCV_H"/>
</dbReference>
<dbReference type="AlphaFoldDB" id="A0A075GMR8"/>
<dbReference type="SUPFAM" id="SSF51230">
    <property type="entry name" value="Single hybrid motif"/>
    <property type="match status" value="2"/>
</dbReference>
<dbReference type="GO" id="GO:0005829">
    <property type="term" value="C:cytosol"/>
    <property type="evidence" value="ECO:0007669"/>
    <property type="project" value="TreeGrafter"/>
</dbReference>
<dbReference type="InterPro" id="IPR033753">
    <property type="entry name" value="GCV_H/Fam206"/>
</dbReference>
<dbReference type="EMBL" id="KF900731">
    <property type="protein sequence ID" value="AIF05174.1"/>
    <property type="molecule type" value="Genomic_DNA"/>
</dbReference>
<dbReference type="GO" id="GO:0009249">
    <property type="term" value="P:protein lipoylation"/>
    <property type="evidence" value="ECO:0007669"/>
    <property type="project" value="TreeGrafter"/>
</dbReference>